<reference evidence="2 3" key="2">
    <citation type="journal article" date="2016" name="Int. J. Syst. Evol. Microbiol.">
        <title>Flavisolibacter tropicus sp. nov., isolated from tropical soil.</title>
        <authorList>
            <person name="Lee J.J."/>
            <person name="Kang M.S."/>
            <person name="Kim G.S."/>
            <person name="Lee C.S."/>
            <person name="Lim S."/>
            <person name="Lee J."/>
            <person name="Roh S.H."/>
            <person name="Kang H."/>
            <person name="Ha J.M."/>
            <person name="Bae S."/>
            <person name="Jung H.Y."/>
            <person name="Kim M.K."/>
        </authorList>
    </citation>
    <scope>NUCLEOTIDE SEQUENCE [LARGE SCALE GENOMIC DNA]</scope>
    <source>
        <strain evidence="2 3">LCS9</strain>
    </source>
</reference>
<evidence type="ECO:0000313" key="2">
    <source>
        <dbReference type="EMBL" id="ANE53682.1"/>
    </source>
</evidence>
<dbReference type="InterPro" id="IPR051218">
    <property type="entry name" value="Sec_MonoDiacylglyc_Lipase"/>
</dbReference>
<dbReference type="GO" id="GO:0006629">
    <property type="term" value="P:lipid metabolic process"/>
    <property type="evidence" value="ECO:0007669"/>
    <property type="project" value="InterPro"/>
</dbReference>
<evidence type="ECO:0000313" key="3">
    <source>
        <dbReference type="Proteomes" id="UP000077177"/>
    </source>
</evidence>
<name>A0A172U375_9BACT</name>
<dbReference type="AlphaFoldDB" id="A0A172U375"/>
<organism evidence="2 3">
    <name type="scientific">Flavisolibacter tropicus</name>
    <dbReference type="NCBI Taxonomy" id="1492898"/>
    <lineage>
        <taxon>Bacteria</taxon>
        <taxon>Pseudomonadati</taxon>
        <taxon>Bacteroidota</taxon>
        <taxon>Chitinophagia</taxon>
        <taxon>Chitinophagales</taxon>
        <taxon>Chitinophagaceae</taxon>
        <taxon>Flavisolibacter</taxon>
    </lineage>
</organism>
<dbReference type="SUPFAM" id="SSF53474">
    <property type="entry name" value="alpha/beta-Hydrolases"/>
    <property type="match status" value="1"/>
</dbReference>
<proteinExistence type="predicted"/>
<dbReference type="Gene3D" id="3.40.50.1820">
    <property type="entry name" value="alpha/beta hydrolase"/>
    <property type="match status" value="1"/>
</dbReference>
<dbReference type="Proteomes" id="UP000077177">
    <property type="component" value="Chromosome"/>
</dbReference>
<dbReference type="InterPro" id="IPR029058">
    <property type="entry name" value="AB_hydrolase_fold"/>
</dbReference>
<keyword evidence="3" id="KW-1185">Reference proteome</keyword>
<reference evidence="3" key="1">
    <citation type="submission" date="2015-01" db="EMBL/GenBank/DDBJ databases">
        <title>Flavisolibacter sp./LCS9/ whole genome sequencing.</title>
        <authorList>
            <person name="Kim M.K."/>
            <person name="Srinivasan S."/>
            <person name="Lee J.-J."/>
        </authorList>
    </citation>
    <scope>NUCLEOTIDE SEQUENCE [LARGE SCALE GENOMIC DNA]</scope>
    <source>
        <strain evidence="3">LCS9</strain>
    </source>
</reference>
<dbReference type="EMBL" id="CP011390">
    <property type="protein sequence ID" value="ANE53682.1"/>
    <property type="molecule type" value="Genomic_DNA"/>
</dbReference>
<dbReference type="PATRIC" id="fig|1492898.3.peg.5033"/>
<dbReference type="InterPro" id="IPR002921">
    <property type="entry name" value="Fungal_lipase-type"/>
</dbReference>
<gene>
    <name evidence="2" type="ORF">SY85_23185</name>
</gene>
<dbReference type="PANTHER" id="PTHR45856:SF11">
    <property type="entry name" value="FUNGAL LIPASE-LIKE DOMAIN-CONTAINING PROTEIN"/>
    <property type="match status" value="1"/>
</dbReference>
<dbReference type="Pfam" id="PF01764">
    <property type="entry name" value="Lipase_3"/>
    <property type="match status" value="1"/>
</dbReference>
<protein>
    <recommendedName>
        <fullName evidence="1">Fungal lipase-type domain-containing protein</fullName>
    </recommendedName>
</protein>
<sequence>MFCFLLLFSGFGFTQSLQPGFQTQEYADALAINFGNYDSVVTSEGRIPAYKWHYRSKVTGLDNRWWMWLSTDGKRGIITIRGTVATTSSWLANVYAVMQPAIGDIKINDSVTFHYQLADRPDAAIHTGWLLSLGSMAGDIEKKIREQYAKGVKEYIITGHSQGGGIAYLLRSYIYYRTKQGALPSDIIYKTYCSAAPKPGNLFYAYDYDYINKGGWAFTVVNAADWVPETPISIQQFSDLNPLNPFVTIKSALSQQRYFVRVYANMVYNKLNKSTRKAAKRYRRYLGDKVGKQVKKKLSQLDGINAISTMNYMRAGTPIVLMPDMEYYTRFPDDPTKGAGIWTHHTFEAYYLLLKKDYGTVTQGHSLLVE</sequence>
<accession>A0A172U375</accession>
<dbReference type="PANTHER" id="PTHR45856">
    <property type="entry name" value="ALPHA/BETA-HYDROLASES SUPERFAMILY PROTEIN"/>
    <property type="match status" value="1"/>
</dbReference>
<evidence type="ECO:0000259" key="1">
    <source>
        <dbReference type="Pfam" id="PF01764"/>
    </source>
</evidence>
<dbReference type="KEGG" id="fla:SY85_23185"/>
<feature type="domain" description="Fungal lipase-type" evidence="1">
    <location>
        <begin position="78"/>
        <end position="232"/>
    </location>
</feature>